<feature type="domain" description="RNA polymerase sigma factor 70 region 4 type 2" evidence="7">
    <location>
        <begin position="146"/>
        <end position="197"/>
    </location>
</feature>
<dbReference type="Pfam" id="PF04542">
    <property type="entry name" value="Sigma70_r2"/>
    <property type="match status" value="1"/>
</dbReference>
<dbReference type="CDD" id="cd06171">
    <property type="entry name" value="Sigma70_r4"/>
    <property type="match status" value="1"/>
</dbReference>
<dbReference type="InterPro" id="IPR039425">
    <property type="entry name" value="RNA_pol_sigma-70-like"/>
</dbReference>
<dbReference type="RefSeq" id="WP_007152662.1">
    <property type="nucleotide sequence ID" value="NZ_ABCP01000004.1"/>
</dbReference>
<sequence length="203" mass="22667">MSEPFSSPTTGRAPSGAESPSIPVPPDQLSQLIKGVAAKDRSAFAALYEATAPKLLGTIIRILNNRGWAEEVVHDTYIKIWRKADQFDASKASAMTWMITIARNGAIDELRKQPANRKAPEDELEQLASKEPNAQSQVEDQQTVNQLNLCLEELEKDRRDMVRLAYLNGWSRADLATHFDQPVNTVKTWLHRALKQLKGCLTS</sequence>
<dbReference type="Proteomes" id="UP000005856">
    <property type="component" value="Unassembled WGS sequence"/>
</dbReference>
<dbReference type="GO" id="GO:0003677">
    <property type="term" value="F:DNA binding"/>
    <property type="evidence" value="ECO:0007669"/>
    <property type="project" value="InterPro"/>
</dbReference>
<dbReference type="Gene3D" id="1.10.10.10">
    <property type="entry name" value="Winged helix-like DNA-binding domain superfamily/Winged helix DNA-binding domain"/>
    <property type="match status" value="1"/>
</dbReference>
<dbReference type="AlphaFoldDB" id="A6EXB1"/>
<dbReference type="InterPro" id="IPR013325">
    <property type="entry name" value="RNA_pol_sigma_r2"/>
</dbReference>
<dbReference type="STRING" id="443152.MDG893_02530"/>
<dbReference type="SUPFAM" id="SSF88946">
    <property type="entry name" value="Sigma2 domain of RNA polymerase sigma factors"/>
    <property type="match status" value="1"/>
</dbReference>
<dbReference type="Gene3D" id="1.10.1740.10">
    <property type="match status" value="1"/>
</dbReference>
<dbReference type="InterPro" id="IPR007627">
    <property type="entry name" value="RNA_pol_sigma70_r2"/>
</dbReference>
<keyword evidence="4" id="KW-0804">Transcription</keyword>
<comment type="caution">
    <text evidence="8">The sequence shown here is derived from an EMBL/GenBank/DDBJ whole genome shotgun (WGS) entry which is preliminary data.</text>
</comment>
<feature type="domain" description="RNA polymerase sigma-70 region 2" evidence="6">
    <location>
        <begin position="47"/>
        <end position="113"/>
    </location>
</feature>
<dbReference type="InterPro" id="IPR013324">
    <property type="entry name" value="RNA_pol_sigma_r3/r4-like"/>
</dbReference>
<dbReference type="eggNOG" id="COG1595">
    <property type="taxonomic scope" value="Bacteria"/>
</dbReference>
<keyword evidence="3" id="KW-0731">Sigma factor</keyword>
<dbReference type="InterPro" id="IPR036388">
    <property type="entry name" value="WH-like_DNA-bd_sf"/>
</dbReference>
<protein>
    <submittedName>
        <fullName evidence="8">Sigma-24 (FecI-like) protein</fullName>
    </submittedName>
</protein>
<dbReference type="InterPro" id="IPR013249">
    <property type="entry name" value="RNA_pol_sigma70_r4_t2"/>
</dbReference>
<reference evidence="8 9" key="1">
    <citation type="submission" date="2007-06" db="EMBL/GenBank/DDBJ databases">
        <authorList>
            <person name="Green D."/>
            <person name="Ferriera S."/>
            <person name="Johnson J."/>
            <person name="Kravitz S."/>
            <person name="Beeson K."/>
            <person name="Sutton G."/>
            <person name="Rogers Y.-H."/>
            <person name="Friedman R."/>
            <person name="Frazier M."/>
            <person name="Venter J.C."/>
        </authorList>
    </citation>
    <scope>NUCLEOTIDE SEQUENCE [LARGE SCALE GENOMIC DNA]</scope>
    <source>
        <strain evidence="8 9">DG893</strain>
    </source>
</reference>
<dbReference type="NCBIfam" id="TIGR02937">
    <property type="entry name" value="sigma70-ECF"/>
    <property type="match status" value="1"/>
</dbReference>
<dbReference type="GO" id="GO:0016987">
    <property type="term" value="F:sigma factor activity"/>
    <property type="evidence" value="ECO:0007669"/>
    <property type="project" value="UniProtKB-KW"/>
</dbReference>
<evidence type="ECO:0000256" key="2">
    <source>
        <dbReference type="ARBA" id="ARBA00023015"/>
    </source>
</evidence>
<evidence type="ECO:0000259" key="7">
    <source>
        <dbReference type="Pfam" id="PF08281"/>
    </source>
</evidence>
<dbReference type="Pfam" id="PF08281">
    <property type="entry name" value="Sigma70_r4_2"/>
    <property type="match status" value="1"/>
</dbReference>
<dbReference type="SUPFAM" id="SSF88659">
    <property type="entry name" value="Sigma3 and sigma4 domains of RNA polymerase sigma factors"/>
    <property type="match status" value="1"/>
</dbReference>
<dbReference type="EMBL" id="ABCP01000004">
    <property type="protein sequence ID" value="EDM48799.1"/>
    <property type="molecule type" value="Genomic_DNA"/>
</dbReference>
<keyword evidence="9" id="KW-1185">Reference proteome</keyword>
<evidence type="ECO:0000256" key="5">
    <source>
        <dbReference type="SAM" id="MobiDB-lite"/>
    </source>
</evidence>
<comment type="similarity">
    <text evidence="1">Belongs to the sigma-70 factor family. ECF subfamily.</text>
</comment>
<name>A6EXB1_9GAMM</name>
<dbReference type="InterPro" id="IPR014284">
    <property type="entry name" value="RNA_pol_sigma-70_dom"/>
</dbReference>
<feature type="region of interest" description="Disordered" evidence="5">
    <location>
        <begin position="1"/>
        <end position="25"/>
    </location>
</feature>
<dbReference type="OrthoDB" id="9784272at2"/>
<evidence type="ECO:0000256" key="4">
    <source>
        <dbReference type="ARBA" id="ARBA00023163"/>
    </source>
</evidence>
<keyword evidence="2" id="KW-0805">Transcription regulation</keyword>
<organism evidence="8 9">
    <name type="scientific">Marinobacter algicola DG893</name>
    <dbReference type="NCBI Taxonomy" id="443152"/>
    <lineage>
        <taxon>Bacteria</taxon>
        <taxon>Pseudomonadati</taxon>
        <taxon>Pseudomonadota</taxon>
        <taxon>Gammaproteobacteria</taxon>
        <taxon>Pseudomonadales</taxon>
        <taxon>Marinobacteraceae</taxon>
        <taxon>Marinobacter</taxon>
    </lineage>
</organism>
<evidence type="ECO:0000313" key="9">
    <source>
        <dbReference type="Proteomes" id="UP000005856"/>
    </source>
</evidence>
<evidence type="ECO:0000259" key="6">
    <source>
        <dbReference type="Pfam" id="PF04542"/>
    </source>
</evidence>
<gene>
    <name evidence="8" type="ORF">MDG893_02530</name>
</gene>
<dbReference type="PANTHER" id="PTHR43133">
    <property type="entry name" value="RNA POLYMERASE ECF-TYPE SIGMA FACTO"/>
    <property type="match status" value="1"/>
</dbReference>
<evidence type="ECO:0000256" key="3">
    <source>
        <dbReference type="ARBA" id="ARBA00023082"/>
    </source>
</evidence>
<accession>A6EXB1</accession>
<evidence type="ECO:0000313" key="8">
    <source>
        <dbReference type="EMBL" id="EDM48799.1"/>
    </source>
</evidence>
<proteinExistence type="inferred from homology"/>
<dbReference type="GO" id="GO:0006352">
    <property type="term" value="P:DNA-templated transcription initiation"/>
    <property type="evidence" value="ECO:0007669"/>
    <property type="project" value="InterPro"/>
</dbReference>
<dbReference type="PANTHER" id="PTHR43133:SF62">
    <property type="entry name" value="RNA POLYMERASE SIGMA FACTOR SIGZ"/>
    <property type="match status" value="1"/>
</dbReference>
<feature type="compositionally biased region" description="Polar residues" evidence="5">
    <location>
        <begin position="1"/>
        <end position="12"/>
    </location>
</feature>
<evidence type="ECO:0000256" key="1">
    <source>
        <dbReference type="ARBA" id="ARBA00010641"/>
    </source>
</evidence>